<gene>
    <name evidence="2" type="ORF">DPMN_163707</name>
</gene>
<feature type="compositionally biased region" description="Polar residues" evidence="1">
    <location>
        <begin position="42"/>
        <end position="52"/>
    </location>
</feature>
<name>A0A9D4IUN6_DREPO</name>
<reference evidence="2" key="1">
    <citation type="journal article" date="2019" name="bioRxiv">
        <title>The Genome of the Zebra Mussel, Dreissena polymorpha: A Resource for Invasive Species Research.</title>
        <authorList>
            <person name="McCartney M.A."/>
            <person name="Auch B."/>
            <person name="Kono T."/>
            <person name="Mallez S."/>
            <person name="Zhang Y."/>
            <person name="Obille A."/>
            <person name="Becker A."/>
            <person name="Abrahante J.E."/>
            <person name="Garbe J."/>
            <person name="Badalamenti J.P."/>
            <person name="Herman A."/>
            <person name="Mangelson H."/>
            <person name="Liachko I."/>
            <person name="Sullivan S."/>
            <person name="Sone E.D."/>
            <person name="Koren S."/>
            <person name="Silverstein K.A.T."/>
            <person name="Beckman K.B."/>
            <person name="Gohl D.M."/>
        </authorList>
    </citation>
    <scope>NUCLEOTIDE SEQUENCE</scope>
    <source>
        <strain evidence="2">Duluth1</strain>
        <tissue evidence="2">Whole animal</tissue>
    </source>
</reference>
<dbReference type="EMBL" id="JAIWYP010000008">
    <property type="protein sequence ID" value="KAH3785614.1"/>
    <property type="molecule type" value="Genomic_DNA"/>
</dbReference>
<accession>A0A9D4IUN6</accession>
<reference evidence="2" key="2">
    <citation type="submission" date="2020-11" db="EMBL/GenBank/DDBJ databases">
        <authorList>
            <person name="McCartney M.A."/>
            <person name="Auch B."/>
            <person name="Kono T."/>
            <person name="Mallez S."/>
            <person name="Becker A."/>
            <person name="Gohl D.M."/>
            <person name="Silverstein K.A.T."/>
            <person name="Koren S."/>
            <person name="Bechman K.B."/>
            <person name="Herman A."/>
            <person name="Abrahante J.E."/>
            <person name="Garbe J."/>
        </authorList>
    </citation>
    <scope>NUCLEOTIDE SEQUENCE</scope>
    <source>
        <strain evidence="2">Duluth1</strain>
        <tissue evidence="2">Whole animal</tissue>
    </source>
</reference>
<organism evidence="2 3">
    <name type="scientific">Dreissena polymorpha</name>
    <name type="common">Zebra mussel</name>
    <name type="synonym">Mytilus polymorpha</name>
    <dbReference type="NCBI Taxonomy" id="45954"/>
    <lineage>
        <taxon>Eukaryota</taxon>
        <taxon>Metazoa</taxon>
        <taxon>Spiralia</taxon>
        <taxon>Lophotrochozoa</taxon>
        <taxon>Mollusca</taxon>
        <taxon>Bivalvia</taxon>
        <taxon>Autobranchia</taxon>
        <taxon>Heteroconchia</taxon>
        <taxon>Euheterodonta</taxon>
        <taxon>Imparidentia</taxon>
        <taxon>Neoheterodontei</taxon>
        <taxon>Myida</taxon>
        <taxon>Dreissenoidea</taxon>
        <taxon>Dreissenidae</taxon>
        <taxon>Dreissena</taxon>
    </lineage>
</organism>
<evidence type="ECO:0000313" key="2">
    <source>
        <dbReference type="EMBL" id="KAH3785614.1"/>
    </source>
</evidence>
<feature type="region of interest" description="Disordered" evidence="1">
    <location>
        <begin position="40"/>
        <end position="59"/>
    </location>
</feature>
<evidence type="ECO:0000256" key="1">
    <source>
        <dbReference type="SAM" id="MobiDB-lite"/>
    </source>
</evidence>
<protein>
    <submittedName>
        <fullName evidence="2">Uncharacterized protein</fullName>
    </submittedName>
</protein>
<dbReference type="Proteomes" id="UP000828390">
    <property type="component" value="Unassembled WGS sequence"/>
</dbReference>
<keyword evidence="3" id="KW-1185">Reference proteome</keyword>
<evidence type="ECO:0000313" key="3">
    <source>
        <dbReference type="Proteomes" id="UP000828390"/>
    </source>
</evidence>
<proteinExistence type="predicted"/>
<comment type="caution">
    <text evidence="2">The sequence shown here is derived from an EMBL/GenBank/DDBJ whole genome shotgun (WGS) entry which is preliminary data.</text>
</comment>
<sequence>MAAPVSRTRFLFLSCDISQLPKDPWTKTLDMTSIRREGNCLPQGTTAGTGHSETPVKPALTDEDTLPCKMVATKIIDFSLNEQCIGNEQCVSVCCQNYPGMCKNVSKPKLVDCSTPTIDIVSHYHSYRYSEKTRNASTQHNSPEFGAEYIETDSDSQFYTELSLATFLTLVATLSKFGQELPRQTAAL</sequence>
<dbReference type="AlphaFoldDB" id="A0A9D4IUN6"/>